<dbReference type="PANTHER" id="PTHR33525:SF4">
    <property type="entry name" value="CYCLIC DI-GMP PHOSPHODIESTERASE CDGJ"/>
    <property type="match status" value="1"/>
</dbReference>
<dbReference type="AlphaFoldDB" id="A0A0M2NHT0"/>
<dbReference type="EMBL" id="LAYJ01000105">
    <property type="protein sequence ID" value="KKI50506.1"/>
    <property type="molecule type" value="Genomic_DNA"/>
</dbReference>
<accession>A0A0M2NHT0</accession>
<comment type="caution">
    <text evidence="2">The sequence shown here is derived from an EMBL/GenBank/DDBJ whole genome shotgun (WGS) entry which is preliminary data.</text>
</comment>
<dbReference type="Gene3D" id="3.20.20.450">
    <property type="entry name" value="EAL domain"/>
    <property type="match status" value="1"/>
</dbReference>
<dbReference type="Gene3D" id="1.10.3210.10">
    <property type="entry name" value="Hypothetical protein af1432"/>
    <property type="match status" value="1"/>
</dbReference>
<dbReference type="STRING" id="270498.CHK_1972"/>
<dbReference type="SUPFAM" id="SSF141868">
    <property type="entry name" value="EAL domain-like"/>
    <property type="match status" value="1"/>
</dbReference>
<dbReference type="PROSITE" id="PS51833">
    <property type="entry name" value="HDOD"/>
    <property type="match status" value="1"/>
</dbReference>
<dbReference type="RefSeq" id="WP_046443823.1">
    <property type="nucleotide sequence ID" value="NZ_JAXDTA010000085.1"/>
</dbReference>
<dbReference type="PANTHER" id="PTHR33525">
    <property type="match status" value="1"/>
</dbReference>
<organism evidence="2 3">
    <name type="scientific">Christensenella hongkongensis</name>
    <dbReference type="NCBI Taxonomy" id="270498"/>
    <lineage>
        <taxon>Bacteria</taxon>
        <taxon>Bacillati</taxon>
        <taxon>Bacillota</taxon>
        <taxon>Clostridia</taxon>
        <taxon>Christensenellales</taxon>
        <taxon>Christensenellaceae</taxon>
        <taxon>Christensenella</taxon>
    </lineage>
</organism>
<feature type="domain" description="HDOD" evidence="1">
    <location>
        <begin position="195"/>
        <end position="382"/>
    </location>
</feature>
<proteinExistence type="predicted"/>
<gene>
    <name evidence="2" type="ORF">CHK_1972</name>
</gene>
<evidence type="ECO:0000259" key="1">
    <source>
        <dbReference type="PROSITE" id="PS51833"/>
    </source>
</evidence>
<dbReference type="InterPro" id="IPR035919">
    <property type="entry name" value="EAL_sf"/>
</dbReference>
<dbReference type="SMART" id="SM00052">
    <property type="entry name" value="EAL"/>
    <property type="match status" value="1"/>
</dbReference>
<protein>
    <submittedName>
        <fullName evidence="2">Putative signal transduction protein</fullName>
    </submittedName>
</protein>
<dbReference type="Proteomes" id="UP000034076">
    <property type="component" value="Unassembled WGS sequence"/>
</dbReference>
<dbReference type="PATRIC" id="fig|270498.16.peg.1487"/>
<dbReference type="InterPro" id="IPR052340">
    <property type="entry name" value="RNase_Y/CdgJ"/>
</dbReference>
<dbReference type="InterPro" id="IPR001633">
    <property type="entry name" value="EAL_dom"/>
</dbReference>
<dbReference type="InterPro" id="IPR013976">
    <property type="entry name" value="HDOD"/>
</dbReference>
<dbReference type="InterPro" id="IPR014408">
    <property type="entry name" value="dGMP_Pdiesterase_EAL/HD-GYP"/>
</dbReference>
<keyword evidence="3" id="KW-1185">Reference proteome</keyword>
<reference evidence="2 3" key="1">
    <citation type="submission" date="2015-04" db="EMBL/GenBank/DDBJ databases">
        <title>Draft genome sequence of bacteremic isolate Catabacter hongkongensis type strain HKU16T.</title>
        <authorList>
            <person name="Lau S.K."/>
            <person name="Teng J.L."/>
            <person name="Huang Y."/>
            <person name="Curreem S.O."/>
            <person name="Tsui S.K."/>
            <person name="Woo P.C."/>
        </authorList>
    </citation>
    <scope>NUCLEOTIDE SEQUENCE [LARGE SCALE GENOMIC DNA]</scope>
    <source>
        <strain evidence="2 3">HKU16</strain>
    </source>
</reference>
<dbReference type="Pfam" id="PF00563">
    <property type="entry name" value="EAL"/>
    <property type="match status" value="1"/>
</dbReference>
<evidence type="ECO:0000313" key="2">
    <source>
        <dbReference type="EMBL" id="KKI50506.1"/>
    </source>
</evidence>
<dbReference type="PIRSF" id="PIRSF003180">
    <property type="entry name" value="DiGMPpdiest_YuxH"/>
    <property type="match status" value="1"/>
</dbReference>
<name>A0A0M2NHT0_9FIRM</name>
<dbReference type="SUPFAM" id="SSF109604">
    <property type="entry name" value="HD-domain/PDEase-like"/>
    <property type="match status" value="1"/>
</dbReference>
<dbReference type="OrthoDB" id="9804751at2"/>
<evidence type="ECO:0000313" key="3">
    <source>
        <dbReference type="Proteomes" id="UP000034076"/>
    </source>
</evidence>
<dbReference type="Pfam" id="PF08668">
    <property type="entry name" value="HDOD"/>
    <property type="match status" value="1"/>
</dbReference>
<sequence>MQSYIVKQPIHNEENELWAYEILYVDEGTGMGIVGDSNAANAVETLLMQFQSGDFLEGKIAFVNFTPNLLFRNVPRIFDPDKLVIQIDEDVLLNPLAVKIVQKYKKQNYKVALKGFEFNSRYLTALDYVDIIKLNFARGVASLDNIVEIATGLKKEIVAYNINDQKALDAAKHLHIRFMQGPYIATVLPEKTRNMQHLQGNFLQLMAAVTRDEINFDEVEELVSRDVTLTYALFKLVNSAYFALRKKVSSVHQALVVLGMGQLKQWIYLMSFRSDAQMPSEFIKVSFLRANLCAELLLLAQDMPLSKSEAYLMGMFSTLGNLLDMPLEEALGQLNLSDVIIEALLEKKGRAGTLYSLVLHYEQGNWVEMSNNAQELGIPVHVISQKYFECIDMVNEMWDSVLG</sequence>